<dbReference type="RefSeq" id="XP_003958454.1">
    <property type="nucleotide sequence ID" value="XM_003958405.1"/>
</dbReference>
<keyword evidence="4" id="KW-1185">Reference proteome</keyword>
<feature type="compositionally biased region" description="Polar residues" evidence="1">
    <location>
        <begin position="404"/>
        <end position="413"/>
    </location>
</feature>
<feature type="compositionally biased region" description="Polar residues" evidence="1">
    <location>
        <begin position="471"/>
        <end position="489"/>
    </location>
</feature>
<dbReference type="STRING" id="1071382.H2AY69"/>
<feature type="compositionally biased region" description="Polar residues" evidence="1">
    <location>
        <begin position="54"/>
        <end position="78"/>
    </location>
</feature>
<dbReference type="GeneID" id="13887298"/>
<dbReference type="Proteomes" id="UP000005220">
    <property type="component" value="Chromosome 7"/>
</dbReference>
<dbReference type="EMBL" id="HE650827">
    <property type="protein sequence ID" value="CCF59319.1"/>
    <property type="molecule type" value="Genomic_DNA"/>
</dbReference>
<feature type="region of interest" description="Disordered" evidence="1">
    <location>
        <begin position="54"/>
        <end position="79"/>
    </location>
</feature>
<organism evidence="3 4">
    <name type="scientific">Kazachstania africana (strain ATCC 22294 / BCRC 22015 / CBS 2517 / CECT 1963 / NBRC 1671 / NRRL Y-8276)</name>
    <name type="common">Yeast</name>
    <name type="synonym">Kluyveromyces africanus</name>
    <dbReference type="NCBI Taxonomy" id="1071382"/>
    <lineage>
        <taxon>Eukaryota</taxon>
        <taxon>Fungi</taxon>
        <taxon>Dikarya</taxon>
        <taxon>Ascomycota</taxon>
        <taxon>Saccharomycotina</taxon>
        <taxon>Saccharomycetes</taxon>
        <taxon>Saccharomycetales</taxon>
        <taxon>Saccharomycetaceae</taxon>
        <taxon>Kazachstania</taxon>
    </lineage>
</organism>
<feature type="region of interest" description="Disordered" evidence="1">
    <location>
        <begin position="274"/>
        <end position="424"/>
    </location>
</feature>
<keyword evidence="2" id="KW-0812">Transmembrane</keyword>
<feature type="region of interest" description="Disordered" evidence="1">
    <location>
        <begin position="468"/>
        <end position="494"/>
    </location>
</feature>
<reference evidence="3 4" key="1">
    <citation type="journal article" date="2011" name="Proc. Natl. Acad. Sci. U.S.A.">
        <title>Evolutionary erosion of yeast sex chromosomes by mating-type switching accidents.</title>
        <authorList>
            <person name="Gordon J.L."/>
            <person name="Armisen D."/>
            <person name="Proux-Wera E."/>
            <person name="Oheigeartaigh S.S."/>
            <person name="Byrne K.P."/>
            <person name="Wolfe K.H."/>
        </authorList>
    </citation>
    <scope>NUCLEOTIDE SEQUENCE [LARGE SCALE GENOMIC DNA]</scope>
    <source>
        <strain evidence="4">ATCC 22294 / BCRC 22015 / CBS 2517 / CECT 1963 / NBRC 1671 / NRRL Y-8276</strain>
    </source>
</reference>
<dbReference type="KEGG" id="kaf:KAFR_0G02870"/>
<dbReference type="PANTHER" id="PTHR38426">
    <property type="entry name" value="MAINTENANCE OF TELOMERE CAPPING PROTEIN 4"/>
    <property type="match status" value="1"/>
</dbReference>
<dbReference type="OrthoDB" id="4064064at2759"/>
<feature type="transmembrane region" description="Helical" evidence="2">
    <location>
        <begin position="653"/>
        <end position="676"/>
    </location>
</feature>
<dbReference type="HOGENOM" id="CLU_025639_0_0_1"/>
<feature type="compositionally biased region" description="Basic residues" evidence="1">
    <location>
        <begin position="275"/>
        <end position="303"/>
    </location>
</feature>
<feature type="region of interest" description="Disordered" evidence="1">
    <location>
        <begin position="1"/>
        <end position="26"/>
    </location>
</feature>
<dbReference type="InterPro" id="IPR038769">
    <property type="entry name" value="MTC4"/>
</dbReference>
<dbReference type="FunCoup" id="H2AY69">
    <property type="interactions" value="35"/>
</dbReference>
<dbReference type="AlphaFoldDB" id="H2AY69"/>
<protein>
    <recommendedName>
        <fullName evidence="5">Maintenance of telomere capping protein 4</fullName>
    </recommendedName>
</protein>
<dbReference type="eggNOG" id="ENOG502QXZI">
    <property type="taxonomic scope" value="Eukaryota"/>
</dbReference>
<dbReference type="InParanoid" id="H2AY69"/>
<evidence type="ECO:0000313" key="3">
    <source>
        <dbReference type="EMBL" id="CCF59319.1"/>
    </source>
</evidence>
<dbReference type="GO" id="GO:0005811">
    <property type="term" value="C:lipid droplet"/>
    <property type="evidence" value="ECO:0007669"/>
    <property type="project" value="EnsemblFungi"/>
</dbReference>
<evidence type="ECO:0000256" key="1">
    <source>
        <dbReference type="SAM" id="MobiDB-lite"/>
    </source>
</evidence>
<feature type="compositionally biased region" description="Basic and acidic residues" evidence="1">
    <location>
        <begin position="8"/>
        <end position="18"/>
    </location>
</feature>
<keyword evidence="2" id="KW-1133">Transmembrane helix</keyword>
<keyword evidence="2" id="KW-0472">Membrane</keyword>
<evidence type="ECO:0000256" key="2">
    <source>
        <dbReference type="SAM" id="Phobius"/>
    </source>
</evidence>
<feature type="compositionally biased region" description="Basic and acidic residues" evidence="1">
    <location>
        <begin position="318"/>
        <end position="331"/>
    </location>
</feature>
<name>H2AY69_KAZAF</name>
<gene>
    <name evidence="3" type="primary">KAFR0G02870</name>
    <name evidence="3" type="ORF">KAFR_0G02870</name>
</gene>
<evidence type="ECO:0000313" key="4">
    <source>
        <dbReference type="Proteomes" id="UP000005220"/>
    </source>
</evidence>
<feature type="compositionally biased region" description="Low complexity" evidence="1">
    <location>
        <begin position="338"/>
        <end position="348"/>
    </location>
</feature>
<dbReference type="PANTHER" id="PTHR38426:SF1">
    <property type="entry name" value="MAINTENANCE OF TELOMERE CAPPING PROTEIN 4"/>
    <property type="match status" value="1"/>
</dbReference>
<sequence>MLPEENEERNVRTERSSKDQNTSNVDAGRVKLVTKLLLDSRYGLLDDLNYGRSVSGSLTDPNVHPNRNSYEPSGVTSINDEHNSKEALNIGPIKSNVGGKNHINLFTDNNEVQGNSHTESDTRFLSSKLAGVLSKQIAETKNAIQPLAVPKSTRLKAEKVKIYLDFYYTLIARCVSVGEEDIEHKGVEGVYNPLQTIRNRRLRKKTGYDLNTRKLSFYKTPIIAILQFSKSNPHRKKYKWFVDVNEKYGDITWRTSHWPDLLDPDGNLWFGASHEKKRKKKKSKHAVIPHHSTHRYHHHHHHRHENDKDDELSLNSESSKEVMKSNEEGMKHLKVYHSSKSSATSSDSQLERKHSNECSGTPFKNIHDHASSDDSNESTAKSNGKSRLDKIISKTAKRSKRWSSRSPNKTAENSVEPLNLNMGANKSGTAAGTDVYLNSTKYVTPTEAKHSRQRSNLLDDIPIQTIKQRHQQYSSDENNAEENGNSGTEGSMKGRYTGLDSSFIPPAHELSDYDIPIDPQLLKYWHDTRYIISTIAVMKHRRETHDIVKKKMLKLRNENTHINTDATDKNITETHAIINTYNKEMERVLKIGNDWTSKLLNDYSIRIESLISSSDRILSDINTTLTLKLKLFQENTERFNNLKVMKTPKLTKVVYRLLEFIIVGLLWWIWLVVSLLREIKHGLLLLIKLLKWTLW</sequence>
<proteinExistence type="predicted"/>
<dbReference type="GO" id="GO:0005777">
    <property type="term" value="C:peroxisome"/>
    <property type="evidence" value="ECO:0007669"/>
    <property type="project" value="EnsemblFungi"/>
</dbReference>
<accession>H2AY69</accession>
<evidence type="ECO:0008006" key="5">
    <source>
        <dbReference type="Google" id="ProtNLM"/>
    </source>
</evidence>